<evidence type="ECO:0000313" key="1">
    <source>
        <dbReference type="EMBL" id="AXY25740.1"/>
    </source>
</evidence>
<name>A0A347WKY3_9LACT</name>
<gene>
    <name evidence="1" type="ORF">CL176_06855</name>
</gene>
<sequence length="139" mass="14937">MFCGFVGGTSRDCLNNSGEGSPALHQDSPCDSCKGCHQRNISHPTKLTHRVLARHYINAHGNVGLEMRIQRNFNPAILVVDFNQTSECFDFRIGLQSVLVGNSFWITSAGSSVSGRGMAGFGLGIFKSLACTDAMGRAV</sequence>
<evidence type="ECO:0000313" key="2">
    <source>
        <dbReference type="Proteomes" id="UP000263232"/>
    </source>
</evidence>
<accession>A0A347WKY3</accession>
<organism evidence="1 2">
    <name type="scientific">Suicoccus acidiformans</name>
    <dbReference type="NCBI Taxonomy" id="2036206"/>
    <lineage>
        <taxon>Bacteria</taxon>
        <taxon>Bacillati</taxon>
        <taxon>Bacillota</taxon>
        <taxon>Bacilli</taxon>
        <taxon>Lactobacillales</taxon>
        <taxon>Aerococcaceae</taxon>
        <taxon>Suicoccus</taxon>
    </lineage>
</organism>
<keyword evidence="2" id="KW-1185">Reference proteome</keyword>
<reference evidence="1 2" key="1">
    <citation type="submission" date="2017-09" db="EMBL/GenBank/DDBJ databases">
        <title>Complete genome sequence of Oxytococcus suis strain ZY16052.</title>
        <authorList>
            <person name="Li F."/>
        </authorList>
    </citation>
    <scope>NUCLEOTIDE SEQUENCE [LARGE SCALE GENOMIC DNA]</scope>
    <source>
        <strain evidence="1 2">ZY16052</strain>
    </source>
</reference>
<dbReference type="EMBL" id="CP023434">
    <property type="protein sequence ID" value="AXY25740.1"/>
    <property type="molecule type" value="Genomic_DNA"/>
</dbReference>
<dbReference type="AlphaFoldDB" id="A0A347WKY3"/>
<dbReference type="KEGG" id="abae:CL176_06855"/>
<proteinExistence type="predicted"/>
<dbReference type="Proteomes" id="UP000263232">
    <property type="component" value="Chromosome"/>
</dbReference>
<protein>
    <submittedName>
        <fullName evidence="1">Uncharacterized protein</fullName>
    </submittedName>
</protein>